<keyword evidence="4" id="KW-0472">Membrane</keyword>
<dbReference type="GO" id="GO:0017003">
    <property type="term" value="P:protein-heme linkage"/>
    <property type="evidence" value="ECO:0007669"/>
    <property type="project" value="InterPro"/>
</dbReference>
<name>A0A437MYI4_9SPHI</name>
<comment type="caution">
    <text evidence="5">The sequence shown here is derived from an EMBL/GenBank/DDBJ whole genome shotgun (WGS) entry which is preliminary data.</text>
</comment>
<keyword evidence="3" id="KW-0201">Cytochrome c-type biogenesis</keyword>
<keyword evidence="2" id="KW-0408">Iron</keyword>
<evidence type="ECO:0000256" key="4">
    <source>
        <dbReference type="ARBA" id="ARBA00023136"/>
    </source>
</evidence>
<dbReference type="Proteomes" id="UP000282759">
    <property type="component" value="Unassembled WGS sequence"/>
</dbReference>
<comment type="subcellular location">
    <subcellularLocation>
        <location evidence="1">Membrane</location>
    </subcellularLocation>
</comment>
<organism evidence="5 6">
    <name type="scientific">Mucilaginibacter limnophilus</name>
    <dbReference type="NCBI Taxonomy" id="1932778"/>
    <lineage>
        <taxon>Bacteria</taxon>
        <taxon>Pseudomonadati</taxon>
        <taxon>Bacteroidota</taxon>
        <taxon>Sphingobacteriia</taxon>
        <taxon>Sphingobacteriales</taxon>
        <taxon>Sphingobacteriaceae</taxon>
        <taxon>Mucilaginibacter</taxon>
    </lineage>
</organism>
<evidence type="ECO:0000256" key="1">
    <source>
        <dbReference type="ARBA" id="ARBA00004370"/>
    </source>
</evidence>
<accession>A0A437MYI4</accession>
<dbReference type="Gene3D" id="2.40.50.140">
    <property type="entry name" value="Nucleic acid-binding proteins"/>
    <property type="match status" value="1"/>
</dbReference>
<evidence type="ECO:0000313" key="5">
    <source>
        <dbReference type="EMBL" id="RVU02656.1"/>
    </source>
</evidence>
<dbReference type="GO" id="GO:0005886">
    <property type="term" value="C:plasma membrane"/>
    <property type="evidence" value="ECO:0007669"/>
    <property type="project" value="InterPro"/>
</dbReference>
<proteinExistence type="predicted"/>
<evidence type="ECO:0000256" key="2">
    <source>
        <dbReference type="ARBA" id="ARBA00022617"/>
    </source>
</evidence>
<keyword evidence="2" id="KW-0349">Heme</keyword>
<dbReference type="GO" id="GO:0017004">
    <property type="term" value="P:cytochrome complex assembly"/>
    <property type="evidence" value="ECO:0007669"/>
    <property type="project" value="UniProtKB-KW"/>
</dbReference>
<dbReference type="SUPFAM" id="SSF82093">
    <property type="entry name" value="Heme chaperone CcmE"/>
    <property type="match status" value="1"/>
</dbReference>
<keyword evidence="6" id="KW-1185">Reference proteome</keyword>
<dbReference type="InterPro" id="IPR004329">
    <property type="entry name" value="CcmE"/>
</dbReference>
<dbReference type="Pfam" id="PF03100">
    <property type="entry name" value="CcmE"/>
    <property type="match status" value="1"/>
</dbReference>
<dbReference type="RefSeq" id="WP_127703023.1">
    <property type="nucleotide sequence ID" value="NZ_SACK01000001.1"/>
</dbReference>
<evidence type="ECO:0000256" key="3">
    <source>
        <dbReference type="ARBA" id="ARBA00022748"/>
    </source>
</evidence>
<gene>
    <name evidence="5" type="ORF">EOD41_01570</name>
</gene>
<dbReference type="EMBL" id="SACK01000001">
    <property type="protein sequence ID" value="RVU02656.1"/>
    <property type="molecule type" value="Genomic_DNA"/>
</dbReference>
<protein>
    <submittedName>
        <fullName evidence="5">Cytochrome c maturation protein CcmE</fullName>
    </submittedName>
</protein>
<keyword evidence="2" id="KW-0479">Metal-binding</keyword>
<dbReference type="InterPro" id="IPR036127">
    <property type="entry name" value="CcmE-like_sf"/>
</dbReference>
<reference evidence="5 6" key="1">
    <citation type="submission" date="2019-01" db="EMBL/GenBank/DDBJ databases">
        <authorList>
            <person name="Chen W.-M."/>
        </authorList>
    </citation>
    <scope>NUCLEOTIDE SEQUENCE [LARGE SCALE GENOMIC DNA]</scope>
    <source>
        <strain evidence="5 6">YBJ-36</strain>
    </source>
</reference>
<dbReference type="InterPro" id="IPR012340">
    <property type="entry name" value="NA-bd_OB-fold"/>
</dbReference>
<dbReference type="GO" id="GO:0020037">
    <property type="term" value="F:heme binding"/>
    <property type="evidence" value="ECO:0007669"/>
    <property type="project" value="InterPro"/>
</dbReference>
<dbReference type="AlphaFoldDB" id="A0A437MYI4"/>
<sequence>MKKSSIFGIIIIAIAIAVVISTYSSSSTYGTFADAKQTDSELHIVGHLNKQKELYYDATKDANYFSFYMKDNKGQECKVVFSGTKPQDFERSEQIVLTGQMRGSEFHASKILMKCPSKYTEDKLDVTEVSAKKSASL</sequence>
<evidence type="ECO:0000313" key="6">
    <source>
        <dbReference type="Proteomes" id="UP000282759"/>
    </source>
</evidence>
<dbReference type="OrthoDB" id="1524250at2"/>